<evidence type="ECO:0000256" key="1">
    <source>
        <dbReference type="SAM" id="MobiDB-lite"/>
    </source>
</evidence>
<sequence>MHIIWTWMILRAALQPSRTRALRNWAVPTSLRTKRTNLPSCRTAPTKPQTARGSGPRTARLTEQAAWRGSSVLTSAISYLLSRSVGV</sequence>
<evidence type="ECO:0000313" key="3">
    <source>
        <dbReference type="EMBL" id="MOY41218.1"/>
    </source>
</evidence>
<protein>
    <submittedName>
        <fullName evidence="3">Putative secreted protein</fullName>
    </submittedName>
</protein>
<dbReference type="EMBL" id="GHJT01007247">
    <property type="protein sequence ID" value="MOY41218.1"/>
    <property type="molecule type" value="Transcribed_RNA"/>
</dbReference>
<accession>A0A4D5RVD4</accession>
<organism evidence="3">
    <name type="scientific">Ixodes scapularis</name>
    <name type="common">Black-legged tick</name>
    <name type="synonym">Deer tick</name>
    <dbReference type="NCBI Taxonomy" id="6945"/>
    <lineage>
        <taxon>Eukaryota</taxon>
        <taxon>Metazoa</taxon>
        <taxon>Ecdysozoa</taxon>
        <taxon>Arthropoda</taxon>
        <taxon>Chelicerata</taxon>
        <taxon>Arachnida</taxon>
        <taxon>Acari</taxon>
        <taxon>Parasitiformes</taxon>
        <taxon>Ixodida</taxon>
        <taxon>Ixodoidea</taxon>
        <taxon>Ixodidae</taxon>
        <taxon>Ixodinae</taxon>
        <taxon>Ixodes</taxon>
    </lineage>
</organism>
<dbReference type="AlphaFoldDB" id="A0A4D5RVD4"/>
<feature type="region of interest" description="Disordered" evidence="1">
    <location>
        <begin position="34"/>
        <end position="58"/>
    </location>
</feature>
<keyword evidence="2" id="KW-0732">Signal</keyword>
<reference evidence="3" key="1">
    <citation type="submission" date="2019-04" db="EMBL/GenBank/DDBJ databases">
        <title>An insight into the mialome of Ixodes scapularis.</title>
        <authorList>
            <person name="Ribeiro J.M."/>
            <person name="Mather T.N."/>
            <person name="Karim S."/>
        </authorList>
    </citation>
    <scope>NUCLEOTIDE SEQUENCE</scope>
</reference>
<proteinExistence type="predicted"/>
<evidence type="ECO:0000256" key="2">
    <source>
        <dbReference type="SAM" id="SignalP"/>
    </source>
</evidence>
<name>A0A4D5RVD4_IXOSC</name>
<feature type="signal peptide" evidence="2">
    <location>
        <begin position="1"/>
        <end position="21"/>
    </location>
</feature>
<feature type="chain" id="PRO_5020038876" evidence="2">
    <location>
        <begin position="22"/>
        <end position="87"/>
    </location>
</feature>